<feature type="transmembrane region" description="Helical" evidence="1">
    <location>
        <begin position="45"/>
        <end position="64"/>
    </location>
</feature>
<protein>
    <submittedName>
        <fullName evidence="2">Uncharacterized protein</fullName>
    </submittedName>
</protein>
<dbReference type="VEuPathDB" id="AmoebaDB:EHI_097880"/>
<keyword evidence="1" id="KW-1133">Transmembrane helix</keyword>
<dbReference type="VEuPathDB" id="AmoebaDB:EHI5A_091770"/>
<dbReference type="AlphaFoldDB" id="A0A5K1UBA5"/>
<dbReference type="Proteomes" id="UP000078387">
    <property type="component" value="Unassembled WGS sequence"/>
</dbReference>
<dbReference type="EMBL" id="BDEQ01000001">
    <property type="protein sequence ID" value="GAT96170.1"/>
    <property type="molecule type" value="Genomic_DNA"/>
</dbReference>
<evidence type="ECO:0000256" key="1">
    <source>
        <dbReference type="SAM" id="Phobius"/>
    </source>
</evidence>
<feature type="transmembrane region" description="Helical" evidence="1">
    <location>
        <begin position="12"/>
        <end position="33"/>
    </location>
</feature>
<accession>A0A5K1UBA5</accession>
<name>A0A5K1UBA5_ENTHI</name>
<evidence type="ECO:0000313" key="3">
    <source>
        <dbReference type="Proteomes" id="UP000078387"/>
    </source>
</evidence>
<feature type="transmembrane region" description="Helical" evidence="1">
    <location>
        <begin position="76"/>
        <end position="94"/>
    </location>
</feature>
<dbReference type="VEuPathDB" id="AmoebaDB:KM1_196020"/>
<evidence type="ECO:0000313" key="2">
    <source>
        <dbReference type="EMBL" id="GAT96170.1"/>
    </source>
</evidence>
<sequence length="224" mass="25842">MSLFQPPAFLDQYLSMPIVNIAIYLSSSFYNQLITSDVFNKLRPYSYFLSPLYATISSNLMLLYFGQIGNSLDTKIYVLLSHFLIGFIILNANMNSKSFRLLSGISIIFFNTSGILGYYSKGFNQYGIVGAFIFSYLACVLISYVYLYIVVYFWQKHTIKIYANPKTLLQNTITFSIIFVIVAILHNAQFPHIYLITLGFYTLIYLDDNLWHKLPELYSKAKLD</sequence>
<organism evidence="2 3">
    <name type="scientific">Entamoeba histolytica</name>
    <dbReference type="NCBI Taxonomy" id="5759"/>
    <lineage>
        <taxon>Eukaryota</taxon>
        <taxon>Amoebozoa</taxon>
        <taxon>Evosea</taxon>
        <taxon>Archamoebae</taxon>
        <taxon>Mastigamoebida</taxon>
        <taxon>Entamoebidae</taxon>
        <taxon>Entamoeba</taxon>
    </lineage>
</organism>
<keyword evidence="1" id="KW-0812">Transmembrane</keyword>
<proteinExistence type="predicted"/>
<keyword evidence="1" id="KW-0472">Membrane</keyword>
<feature type="transmembrane region" description="Helical" evidence="1">
    <location>
        <begin position="101"/>
        <end position="120"/>
    </location>
</feature>
<dbReference type="OMA" id="WHKLPEF"/>
<comment type="caution">
    <text evidence="2">The sequence shown here is derived from an EMBL/GenBank/DDBJ whole genome shotgun (WGS) entry which is preliminary data.</text>
</comment>
<gene>
    <name evidence="2" type="ORF">CL6EHI_097880</name>
</gene>
<reference evidence="2 3" key="1">
    <citation type="submission" date="2016-05" db="EMBL/GenBank/DDBJ databases">
        <title>First whole genome sequencing of Entamoeba histolytica HM1:IMSS-clone-6.</title>
        <authorList>
            <person name="Mukherjee Avik.K."/>
            <person name="Izumyama S."/>
            <person name="Nakada-Tsukui K."/>
            <person name="Nozaki T."/>
        </authorList>
    </citation>
    <scope>NUCLEOTIDE SEQUENCE [LARGE SCALE GENOMIC DNA]</scope>
    <source>
        <strain evidence="2 3">HM1:IMSS clone 6</strain>
    </source>
</reference>
<feature type="transmembrane region" description="Helical" evidence="1">
    <location>
        <begin position="126"/>
        <end position="155"/>
    </location>
</feature>
<dbReference type="VEuPathDB" id="AmoebaDB:EHI7A_114850"/>
<dbReference type="VEuPathDB" id="AmoebaDB:EHI8A_123060"/>
<feature type="transmembrane region" description="Helical" evidence="1">
    <location>
        <begin position="167"/>
        <end position="186"/>
    </location>
</feature>